<dbReference type="Gene3D" id="1.10.287.70">
    <property type="match status" value="1"/>
</dbReference>
<sequence length="327" mass="37224">MASTKINRRSKANPDTGFGSQTTAVGGRFVNKDGSINVRKQGLSFMRRTSFYSSLLEAPWPKFLLLIFVAYLLANFLFTLVYLLVGMEHLQGFHSATQAGKVREVFYFSTQTFTTVGYGRINPVGDAADIVASIETMMGWLFFALVTGLLYGRFTRPKAYINFSQQALVSPYQAGVGVMFRMVPYKSLHQLTDVRVVVSLSLKVTENEKSEYRFYTLSLERSRIDMFNMNWTVVHPVSEESPLLHFTKEDLDQSDAEMYVQVTGFDPIFSNTVMSRTSYTYKEFIWGAKFKPMYHESEDGSTTILELDKLNEFDRVQLPVLAEINAQ</sequence>
<evidence type="ECO:0000256" key="12">
    <source>
        <dbReference type="SAM" id="Phobius"/>
    </source>
</evidence>
<gene>
    <name evidence="15" type="ORF">FSB75_18065</name>
</gene>
<evidence type="ECO:0000256" key="4">
    <source>
        <dbReference type="ARBA" id="ARBA00022692"/>
    </source>
</evidence>
<dbReference type="PRINTS" id="PR01320">
    <property type="entry name" value="KIRCHANNEL"/>
</dbReference>
<dbReference type="InterPro" id="IPR014756">
    <property type="entry name" value="Ig_E-set"/>
</dbReference>
<feature type="domain" description="Potassium channel" evidence="13">
    <location>
        <begin position="101"/>
        <end position="150"/>
    </location>
</feature>
<dbReference type="Proteomes" id="UP000321204">
    <property type="component" value="Chromosome"/>
</dbReference>
<dbReference type="GO" id="GO:0034765">
    <property type="term" value="P:regulation of monoatomic ion transmembrane transport"/>
    <property type="evidence" value="ECO:0007669"/>
    <property type="project" value="TreeGrafter"/>
</dbReference>
<keyword evidence="3" id="KW-0633">Potassium transport</keyword>
<organism evidence="15 16">
    <name type="scientific">Flavisolibacter ginsenosidimutans</name>
    <dbReference type="NCBI Taxonomy" id="661481"/>
    <lineage>
        <taxon>Bacteria</taxon>
        <taxon>Pseudomonadati</taxon>
        <taxon>Bacteroidota</taxon>
        <taxon>Chitinophagia</taxon>
        <taxon>Chitinophagales</taxon>
        <taxon>Chitinophagaceae</taxon>
        <taxon>Flavisolibacter</taxon>
    </lineage>
</organism>
<evidence type="ECO:0000313" key="16">
    <source>
        <dbReference type="Proteomes" id="UP000321204"/>
    </source>
</evidence>
<feature type="transmembrane region" description="Helical" evidence="12">
    <location>
        <begin position="130"/>
        <end position="151"/>
    </location>
</feature>
<dbReference type="PANTHER" id="PTHR11767:SF102">
    <property type="entry name" value="INWARDLY RECTIFYING POTASSIUM CHANNEL 1, ISOFORM F"/>
    <property type="match status" value="1"/>
</dbReference>
<dbReference type="GO" id="GO:0005242">
    <property type="term" value="F:inward rectifier potassium channel activity"/>
    <property type="evidence" value="ECO:0007669"/>
    <property type="project" value="InterPro"/>
</dbReference>
<proteinExistence type="predicted"/>
<evidence type="ECO:0000256" key="2">
    <source>
        <dbReference type="ARBA" id="ARBA00022448"/>
    </source>
</evidence>
<dbReference type="InterPro" id="IPR013099">
    <property type="entry name" value="K_chnl_dom"/>
</dbReference>
<accession>A0A5B8UM36</accession>
<keyword evidence="5" id="KW-0851">Voltage-gated channel</keyword>
<keyword evidence="10" id="KW-0407">Ion channel</keyword>
<dbReference type="KEGG" id="fgg:FSB75_18065"/>
<keyword evidence="7 12" id="KW-1133">Transmembrane helix</keyword>
<dbReference type="Pfam" id="PF07885">
    <property type="entry name" value="Ion_trans_2"/>
    <property type="match status" value="1"/>
</dbReference>
<dbReference type="RefSeq" id="WP_146790352.1">
    <property type="nucleotide sequence ID" value="NZ_BAABIO010000003.1"/>
</dbReference>
<dbReference type="Pfam" id="PF17655">
    <property type="entry name" value="IRK_C"/>
    <property type="match status" value="1"/>
</dbReference>
<evidence type="ECO:0000313" key="15">
    <source>
        <dbReference type="EMBL" id="QEC57727.1"/>
    </source>
</evidence>
<dbReference type="PANTHER" id="PTHR11767">
    <property type="entry name" value="INWARD RECTIFIER POTASSIUM CHANNEL"/>
    <property type="match status" value="1"/>
</dbReference>
<dbReference type="InterPro" id="IPR013518">
    <property type="entry name" value="K_chnl_inward-rec_Kir_cyto"/>
</dbReference>
<comment type="subcellular location">
    <subcellularLocation>
        <location evidence="1">Membrane</location>
        <topology evidence="1">Multi-pass membrane protein</topology>
    </subcellularLocation>
</comment>
<keyword evidence="2" id="KW-0813">Transport</keyword>
<dbReference type="SUPFAM" id="SSF81324">
    <property type="entry name" value="Voltage-gated potassium channels"/>
    <property type="match status" value="1"/>
</dbReference>
<dbReference type="GO" id="GO:0034702">
    <property type="term" value="C:monoatomic ion channel complex"/>
    <property type="evidence" value="ECO:0007669"/>
    <property type="project" value="UniProtKB-KW"/>
</dbReference>
<protein>
    <submittedName>
        <fullName evidence="15">Transporter</fullName>
    </submittedName>
</protein>
<evidence type="ECO:0000256" key="11">
    <source>
        <dbReference type="SAM" id="MobiDB-lite"/>
    </source>
</evidence>
<feature type="compositionally biased region" description="Basic residues" evidence="11">
    <location>
        <begin position="1"/>
        <end position="11"/>
    </location>
</feature>
<dbReference type="GO" id="GO:1990573">
    <property type="term" value="P:potassium ion import across plasma membrane"/>
    <property type="evidence" value="ECO:0007669"/>
    <property type="project" value="TreeGrafter"/>
</dbReference>
<feature type="transmembrane region" description="Helical" evidence="12">
    <location>
        <begin position="63"/>
        <end position="85"/>
    </location>
</feature>
<dbReference type="SUPFAM" id="SSF81296">
    <property type="entry name" value="E set domains"/>
    <property type="match status" value="1"/>
</dbReference>
<keyword evidence="6" id="KW-0630">Potassium</keyword>
<evidence type="ECO:0000256" key="10">
    <source>
        <dbReference type="ARBA" id="ARBA00023303"/>
    </source>
</evidence>
<dbReference type="OrthoDB" id="9813518at2"/>
<evidence type="ECO:0000256" key="7">
    <source>
        <dbReference type="ARBA" id="ARBA00022989"/>
    </source>
</evidence>
<evidence type="ECO:0000256" key="8">
    <source>
        <dbReference type="ARBA" id="ARBA00023065"/>
    </source>
</evidence>
<dbReference type="InterPro" id="IPR041647">
    <property type="entry name" value="IRK_C"/>
</dbReference>
<name>A0A5B8UM36_9BACT</name>
<dbReference type="GO" id="GO:0005886">
    <property type="term" value="C:plasma membrane"/>
    <property type="evidence" value="ECO:0007669"/>
    <property type="project" value="TreeGrafter"/>
</dbReference>
<evidence type="ECO:0000256" key="5">
    <source>
        <dbReference type="ARBA" id="ARBA00022882"/>
    </source>
</evidence>
<evidence type="ECO:0000259" key="13">
    <source>
        <dbReference type="Pfam" id="PF07885"/>
    </source>
</evidence>
<dbReference type="Gene3D" id="2.60.40.1400">
    <property type="entry name" value="G protein-activated inward rectifier potassium channel 1"/>
    <property type="match status" value="1"/>
</dbReference>
<evidence type="ECO:0000256" key="1">
    <source>
        <dbReference type="ARBA" id="ARBA00004141"/>
    </source>
</evidence>
<evidence type="ECO:0000256" key="3">
    <source>
        <dbReference type="ARBA" id="ARBA00022538"/>
    </source>
</evidence>
<evidence type="ECO:0000256" key="6">
    <source>
        <dbReference type="ARBA" id="ARBA00022958"/>
    </source>
</evidence>
<feature type="region of interest" description="Disordered" evidence="11">
    <location>
        <begin position="1"/>
        <end position="24"/>
    </location>
</feature>
<keyword evidence="16" id="KW-1185">Reference proteome</keyword>
<dbReference type="AlphaFoldDB" id="A0A5B8UM36"/>
<dbReference type="InterPro" id="IPR016449">
    <property type="entry name" value="K_chnl_inward-rec_Kir"/>
</dbReference>
<feature type="domain" description="Inward rectifier potassium channel C-terminal" evidence="14">
    <location>
        <begin position="161"/>
        <end position="321"/>
    </location>
</feature>
<evidence type="ECO:0000256" key="9">
    <source>
        <dbReference type="ARBA" id="ARBA00023136"/>
    </source>
</evidence>
<keyword evidence="9 12" id="KW-0472">Membrane</keyword>
<keyword evidence="4 12" id="KW-0812">Transmembrane</keyword>
<evidence type="ECO:0000259" key="14">
    <source>
        <dbReference type="Pfam" id="PF17655"/>
    </source>
</evidence>
<keyword evidence="8" id="KW-0406">Ion transport</keyword>
<reference evidence="15 16" key="1">
    <citation type="journal article" date="2015" name="Int. J. Syst. Evol. Microbiol.">
        <title>Flavisolibacter ginsenosidimutans sp. nov., with ginsenoside-converting activity isolated from soil used for cultivating ginseng.</title>
        <authorList>
            <person name="Zhao Y."/>
            <person name="Liu Q."/>
            <person name="Kang M.S."/>
            <person name="Jin F."/>
            <person name="Yu H."/>
            <person name="Im W.T."/>
        </authorList>
    </citation>
    <scope>NUCLEOTIDE SEQUENCE [LARGE SCALE GENOMIC DNA]</scope>
    <source>
        <strain evidence="15 16">Gsoil 636</strain>
    </source>
</reference>
<dbReference type="EMBL" id="CP042433">
    <property type="protein sequence ID" value="QEC57727.1"/>
    <property type="molecule type" value="Genomic_DNA"/>
</dbReference>